<keyword evidence="2" id="KW-1185">Reference proteome</keyword>
<evidence type="ECO:0008006" key="3">
    <source>
        <dbReference type="Google" id="ProtNLM"/>
    </source>
</evidence>
<gene>
    <name evidence="1" type="ORF">ACFO0D_05115</name>
</gene>
<dbReference type="EMBL" id="JBHSEI010000002">
    <property type="protein sequence ID" value="MFC4637719.1"/>
    <property type="molecule type" value="Genomic_DNA"/>
</dbReference>
<sequence>MPNTLISVPTTLRPTAAQTLQLAELVRQANDIHLTLRRWLRLRGAGATLTLLDALRQVAAGATLPDVQDSMTFGIPEAALDELRALRVTDLPDAWSQLPSATVRAICHSNAGRFKKRRAGRAGTLLALLPLNAIPLDSGVHPLDEHRIMIDGIRTPVVADLWLQPTDIMQALLTEADEQTRLARRFVADAVERVVCGETEALSELYAGASKVGERLHLPAPRTVDRTLPHRADHVQLMVATEPAGAEVYQLGWTVRVPCRHRPPASIDDTVGIDLGVRNLATLADGLRHWHVPRQTTVRDLPAPDLDDPDQILLHAVVRRGIFELHRAALESALQRILAYRRAHLEALSYEGMRDHGRVPWAPVAMQLSGATSLTGWVQMLADVTGTRVRLVDPAGTSTSCPHPNCKRVCTPEKPFLVTTCPDHGDMDSDVVGARMTRRG</sequence>
<evidence type="ECO:0000313" key="2">
    <source>
        <dbReference type="Proteomes" id="UP001595952"/>
    </source>
</evidence>
<organism evidence="1 2">
    <name type="scientific">Deinococcus hohokamensis</name>
    <dbReference type="NCBI Taxonomy" id="309883"/>
    <lineage>
        <taxon>Bacteria</taxon>
        <taxon>Thermotogati</taxon>
        <taxon>Deinococcota</taxon>
        <taxon>Deinococci</taxon>
        <taxon>Deinococcales</taxon>
        <taxon>Deinococcaceae</taxon>
        <taxon>Deinococcus</taxon>
    </lineage>
</organism>
<reference evidence="2" key="1">
    <citation type="journal article" date="2019" name="Int. J. Syst. Evol. Microbiol.">
        <title>The Global Catalogue of Microorganisms (GCM) 10K type strain sequencing project: providing services to taxonomists for standard genome sequencing and annotation.</title>
        <authorList>
            <consortium name="The Broad Institute Genomics Platform"/>
            <consortium name="The Broad Institute Genome Sequencing Center for Infectious Disease"/>
            <person name="Wu L."/>
            <person name="Ma J."/>
        </authorList>
    </citation>
    <scope>NUCLEOTIDE SEQUENCE [LARGE SCALE GENOMIC DNA]</scope>
    <source>
        <strain evidence="2">CCUG 55995</strain>
    </source>
</reference>
<dbReference type="Proteomes" id="UP001595952">
    <property type="component" value="Unassembled WGS sequence"/>
</dbReference>
<protein>
    <recommendedName>
        <fullName evidence="3">Transposase</fullName>
    </recommendedName>
</protein>
<dbReference type="RefSeq" id="WP_380060754.1">
    <property type="nucleotide sequence ID" value="NZ_JBHSEI010000002.1"/>
</dbReference>
<proteinExistence type="predicted"/>
<comment type="caution">
    <text evidence="1">The sequence shown here is derived from an EMBL/GenBank/DDBJ whole genome shotgun (WGS) entry which is preliminary data.</text>
</comment>
<name>A0ABV9I698_9DEIO</name>
<evidence type="ECO:0000313" key="1">
    <source>
        <dbReference type="EMBL" id="MFC4637719.1"/>
    </source>
</evidence>
<accession>A0ABV9I698</accession>